<dbReference type="RefSeq" id="WP_173770244.1">
    <property type="nucleotide sequence ID" value="NZ_JAAIPU010000047.1"/>
</dbReference>
<dbReference type="CDD" id="cd01166">
    <property type="entry name" value="KdgK"/>
    <property type="match status" value="1"/>
</dbReference>
<protein>
    <submittedName>
        <fullName evidence="5">Sugar kinase</fullName>
    </submittedName>
</protein>
<dbReference type="Proteomes" id="UP001644719">
    <property type="component" value="Unassembled WGS sequence"/>
</dbReference>
<keyword evidence="3 5" id="KW-0418">Kinase</keyword>
<gene>
    <name evidence="5" type="ORF">G5B17_17155</name>
</gene>
<dbReference type="Pfam" id="PF00294">
    <property type="entry name" value="PfkB"/>
    <property type="match status" value="1"/>
</dbReference>
<evidence type="ECO:0000259" key="4">
    <source>
        <dbReference type="Pfam" id="PF00294"/>
    </source>
</evidence>
<dbReference type="PANTHER" id="PTHR43320">
    <property type="entry name" value="SUGAR KINASE"/>
    <property type="match status" value="1"/>
</dbReference>
<dbReference type="GO" id="GO:0016301">
    <property type="term" value="F:kinase activity"/>
    <property type="evidence" value="ECO:0007669"/>
    <property type="project" value="UniProtKB-KW"/>
</dbReference>
<feature type="domain" description="Carbohydrate kinase PfkB" evidence="4">
    <location>
        <begin position="9"/>
        <end position="313"/>
    </location>
</feature>
<dbReference type="Gene3D" id="3.40.1190.20">
    <property type="match status" value="1"/>
</dbReference>
<evidence type="ECO:0000313" key="5">
    <source>
        <dbReference type="EMBL" id="NSG87094.1"/>
    </source>
</evidence>
<organism evidence="5 6">
    <name type="scientific">Blautia faecis</name>
    <dbReference type="NCBI Taxonomy" id="871665"/>
    <lineage>
        <taxon>Bacteria</taxon>
        <taxon>Bacillati</taxon>
        <taxon>Bacillota</taxon>
        <taxon>Clostridia</taxon>
        <taxon>Lachnospirales</taxon>
        <taxon>Lachnospiraceae</taxon>
        <taxon>Blautia</taxon>
    </lineage>
</organism>
<sequence length="340" mass="37898">MGKKFDMLALGEVLLRLSPEGNERLTQGTRFEKQLGGAELNVAVGAANLGLTTGVISKIPSHAIGNYAKREIRRNGVDTDYLAGDDSADSRLGIYYYEYGADPRKPQVVYDRKYSSVNKLSLEDFPEEMYENTRCFHTSGITLGLGGPVRENAIEMMKKFKEKGARISFDVNFRGNLWTGDEARDCITKILPIVDIFFCSESTANLTFGKTGDIKEILKSFSDEYDIAVVAATQRIVHSPKSHTFGSVIYEKKTDSYYEEKPYEKIEVVDRIGSGDAYISGFLYGLLKANGNCQAALEYGNAASAMKNTVSGDMLWTDPQEIQQTIEMHHSIGQDFEMKR</sequence>
<keyword evidence="2" id="KW-0808">Transferase</keyword>
<comment type="caution">
    <text evidence="5">The sequence shown here is derived from an EMBL/GenBank/DDBJ whole genome shotgun (WGS) entry which is preliminary data.</text>
</comment>
<dbReference type="SUPFAM" id="SSF53613">
    <property type="entry name" value="Ribokinase-like"/>
    <property type="match status" value="1"/>
</dbReference>
<evidence type="ECO:0000256" key="2">
    <source>
        <dbReference type="ARBA" id="ARBA00022679"/>
    </source>
</evidence>
<dbReference type="InterPro" id="IPR052700">
    <property type="entry name" value="Carb_kinase_PfkB-like"/>
</dbReference>
<evidence type="ECO:0000256" key="3">
    <source>
        <dbReference type="ARBA" id="ARBA00022777"/>
    </source>
</evidence>
<accession>A0ABX2HAK3</accession>
<keyword evidence="6" id="KW-1185">Reference proteome</keyword>
<name>A0ABX2HAK3_9FIRM</name>
<dbReference type="EMBL" id="JAAITS010000060">
    <property type="protein sequence ID" value="NSG87094.1"/>
    <property type="molecule type" value="Genomic_DNA"/>
</dbReference>
<evidence type="ECO:0000256" key="1">
    <source>
        <dbReference type="ARBA" id="ARBA00010688"/>
    </source>
</evidence>
<dbReference type="InterPro" id="IPR029056">
    <property type="entry name" value="Ribokinase-like"/>
</dbReference>
<dbReference type="PANTHER" id="PTHR43320:SF2">
    <property type="entry name" value="2-DEHYDRO-3-DEOXYGLUCONOKINASE_2-DEHYDRO-3-DEOXYGALACTONOKINASE"/>
    <property type="match status" value="1"/>
</dbReference>
<reference evidence="5 6" key="1">
    <citation type="journal article" date="2020" name="Cell Host Microbe">
        <title>Functional and Genomic Variation between Human-Derived Isolates of Lachnospiraceae Reveals Inter- and Intra-Species Diversity.</title>
        <authorList>
            <person name="Sorbara M.T."/>
            <person name="Littmann E.R."/>
            <person name="Fontana E."/>
            <person name="Moody T.U."/>
            <person name="Kohout C.E."/>
            <person name="Gjonbalaj M."/>
            <person name="Eaton V."/>
            <person name="Seok R."/>
            <person name="Leiner I.M."/>
            <person name="Pamer E.G."/>
        </authorList>
    </citation>
    <scope>NUCLEOTIDE SEQUENCE [LARGE SCALE GENOMIC DNA]</scope>
    <source>
        <strain evidence="5 6">MSK.17.74</strain>
    </source>
</reference>
<proteinExistence type="inferred from homology"/>
<comment type="similarity">
    <text evidence="1">Belongs to the carbohydrate kinase PfkB family.</text>
</comment>
<dbReference type="InterPro" id="IPR011611">
    <property type="entry name" value="PfkB_dom"/>
</dbReference>
<evidence type="ECO:0000313" key="6">
    <source>
        <dbReference type="Proteomes" id="UP001644719"/>
    </source>
</evidence>